<dbReference type="RefSeq" id="WP_350932937.1">
    <property type="nucleotide sequence ID" value="NZ_CP157762.1"/>
</dbReference>
<organism evidence="5">
    <name type="scientific">Micromonospora sp. CCTCC AA 2012012</name>
    <dbReference type="NCBI Taxonomy" id="3111921"/>
    <lineage>
        <taxon>Bacteria</taxon>
        <taxon>Bacillati</taxon>
        <taxon>Actinomycetota</taxon>
        <taxon>Actinomycetes</taxon>
        <taxon>Micromonosporales</taxon>
        <taxon>Micromonosporaceae</taxon>
        <taxon>Micromonospora</taxon>
    </lineage>
</organism>
<gene>
    <name evidence="5" type="ORF">ABUL08_27560</name>
    <name evidence="4" type="ORF">VK199_27475</name>
</gene>
<feature type="transmembrane region" description="Helical" evidence="2">
    <location>
        <begin position="130"/>
        <end position="158"/>
    </location>
</feature>
<feature type="compositionally biased region" description="Basic residues" evidence="1">
    <location>
        <begin position="164"/>
        <end position="183"/>
    </location>
</feature>
<feature type="domain" description="DUF1707" evidence="3">
    <location>
        <begin position="7"/>
        <end position="59"/>
    </location>
</feature>
<feature type="region of interest" description="Disordered" evidence="1">
    <location>
        <begin position="154"/>
        <end position="183"/>
    </location>
</feature>
<keyword evidence="2" id="KW-0472">Membrane</keyword>
<evidence type="ECO:0000256" key="2">
    <source>
        <dbReference type="SAM" id="Phobius"/>
    </source>
</evidence>
<keyword evidence="2" id="KW-1133">Transmembrane helix</keyword>
<protein>
    <submittedName>
        <fullName evidence="5">DUF1707 domain-containing protein</fullName>
    </submittedName>
</protein>
<dbReference type="InterPro" id="IPR012551">
    <property type="entry name" value="DUF1707_SHOCT-like"/>
</dbReference>
<dbReference type="EMBL" id="CP157762">
    <property type="protein sequence ID" value="XBP93288.1"/>
    <property type="molecule type" value="Genomic_DNA"/>
</dbReference>
<accession>A0AAU8HF22</accession>
<keyword evidence="2" id="KW-0812">Transmembrane</keyword>
<dbReference type="PANTHER" id="PTHR40763">
    <property type="entry name" value="MEMBRANE PROTEIN-RELATED"/>
    <property type="match status" value="1"/>
</dbReference>
<evidence type="ECO:0000256" key="1">
    <source>
        <dbReference type="SAM" id="MobiDB-lite"/>
    </source>
</evidence>
<dbReference type="Pfam" id="PF08044">
    <property type="entry name" value="DUF1707"/>
    <property type="match status" value="1"/>
</dbReference>
<evidence type="ECO:0000259" key="3">
    <source>
        <dbReference type="Pfam" id="PF08044"/>
    </source>
</evidence>
<name>A0AAU8HF22_9ACTN</name>
<feature type="transmembrane region" description="Helical" evidence="2">
    <location>
        <begin position="107"/>
        <end position="124"/>
    </location>
</feature>
<dbReference type="AlphaFoldDB" id="A0AAU8HF22"/>
<evidence type="ECO:0000313" key="5">
    <source>
        <dbReference type="EMBL" id="XCH73986.1"/>
    </source>
</evidence>
<dbReference type="EMBL" id="CP159342">
    <property type="protein sequence ID" value="XCH73986.1"/>
    <property type="molecule type" value="Genomic_DNA"/>
</dbReference>
<reference evidence="4" key="1">
    <citation type="submission" date="2024-01" db="EMBL/GenBank/DDBJ databases">
        <title>The genome sequence of Micromonospora mangrovi CCTCC AA 2012012.</title>
        <authorList>
            <person name="Gao J."/>
        </authorList>
    </citation>
    <scope>NUCLEOTIDE SEQUENCE</scope>
    <source>
        <strain evidence="4">CCTCC AA 2012012</strain>
    </source>
</reference>
<dbReference type="PANTHER" id="PTHR40763:SF4">
    <property type="entry name" value="DUF1707 DOMAIN-CONTAINING PROTEIN"/>
    <property type="match status" value="1"/>
</dbReference>
<evidence type="ECO:0000313" key="4">
    <source>
        <dbReference type="EMBL" id="XBP93288.1"/>
    </source>
</evidence>
<reference evidence="5" key="2">
    <citation type="submission" date="2024-06" db="EMBL/GenBank/DDBJ databases">
        <title>Micromonospora mangrovi CCTCC AA 2012012 genome sequences.</title>
        <authorList>
            <person name="Gao J."/>
        </authorList>
    </citation>
    <scope>NUCLEOTIDE SEQUENCE</scope>
    <source>
        <strain evidence="5">CCTCC AA 2012012</strain>
    </source>
</reference>
<proteinExistence type="predicted"/>
<sequence length="183" mass="20162">MDGRDGMRAADADRQETAERLRVALEEGRIDLYEYDERLQRAYGAKTYGELAGVLADLPGPAPVERSGVVPRQPEAEPAVSGVTPHPVVSAGGGTTAGWLVEAWLPWLRVAAILTAIWLFSSLGSRHLAYFWPIWALGPWGAVLLFRTAGGLATGAPGRDAERRARRRAERHERRRARRSGRR</sequence>